<feature type="region of interest" description="Disordered" evidence="1">
    <location>
        <begin position="101"/>
        <end position="134"/>
    </location>
</feature>
<reference evidence="2" key="1">
    <citation type="submission" date="2023-03" db="EMBL/GenBank/DDBJ databases">
        <title>Massive genome expansion in bonnet fungi (Mycena s.s.) driven by repeated elements and novel gene families across ecological guilds.</title>
        <authorList>
            <consortium name="Lawrence Berkeley National Laboratory"/>
            <person name="Harder C.B."/>
            <person name="Miyauchi S."/>
            <person name="Viragh M."/>
            <person name="Kuo A."/>
            <person name="Thoen E."/>
            <person name="Andreopoulos B."/>
            <person name="Lu D."/>
            <person name="Skrede I."/>
            <person name="Drula E."/>
            <person name="Henrissat B."/>
            <person name="Morin E."/>
            <person name="Kohler A."/>
            <person name="Barry K."/>
            <person name="LaButti K."/>
            <person name="Morin E."/>
            <person name="Salamov A."/>
            <person name="Lipzen A."/>
            <person name="Mereny Z."/>
            <person name="Hegedus B."/>
            <person name="Baldrian P."/>
            <person name="Stursova M."/>
            <person name="Weitz H."/>
            <person name="Taylor A."/>
            <person name="Grigoriev I.V."/>
            <person name="Nagy L.G."/>
            <person name="Martin F."/>
            <person name="Kauserud H."/>
        </authorList>
    </citation>
    <scope>NUCLEOTIDE SEQUENCE</scope>
    <source>
        <strain evidence="2">9284</strain>
    </source>
</reference>
<organism evidence="2 3">
    <name type="scientific">Roridomyces roridus</name>
    <dbReference type="NCBI Taxonomy" id="1738132"/>
    <lineage>
        <taxon>Eukaryota</taxon>
        <taxon>Fungi</taxon>
        <taxon>Dikarya</taxon>
        <taxon>Basidiomycota</taxon>
        <taxon>Agaricomycotina</taxon>
        <taxon>Agaricomycetes</taxon>
        <taxon>Agaricomycetidae</taxon>
        <taxon>Agaricales</taxon>
        <taxon>Marasmiineae</taxon>
        <taxon>Mycenaceae</taxon>
        <taxon>Roridomyces</taxon>
    </lineage>
</organism>
<evidence type="ECO:0000256" key="1">
    <source>
        <dbReference type="SAM" id="MobiDB-lite"/>
    </source>
</evidence>
<accession>A0AAD7FSR7</accession>
<name>A0AAD7FSR7_9AGAR</name>
<gene>
    <name evidence="2" type="ORF">FB45DRAFT_864964</name>
</gene>
<protein>
    <submittedName>
        <fullName evidence="2">Uncharacterized protein</fullName>
    </submittedName>
</protein>
<dbReference type="Proteomes" id="UP001221142">
    <property type="component" value="Unassembled WGS sequence"/>
</dbReference>
<proteinExistence type="predicted"/>
<keyword evidence="3" id="KW-1185">Reference proteome</keyword>
<comment type="caution">
    <text evidence="2">The sequence shown here is derived from an EMBL/GenBank/DDBJ whole genome shotgun (WGS) entry which is preliminary data.</text>
</comment>
<feature type="compositionally biased region" description="Basic and acidic residues" evidence="1">
    <location>
        <begin position="101"/>
        <end position="128"/>
    </location>
</feature>
<dbReference type="EMBL" id="JARKIF010000006">
    <property type="protein sequence ID" value="KAJ7637022.1"/>
    <property type="molecule type" value="Genomic_DNA"/>
</dbReference>
<evidence type="ECO:0000313" key="2">
    <source>
        <dbReference type="EMBL" id="KAJ7637022.1"/>
    </source>
</evidence>
<dbReference type="AlphaFoldDB" id="A0AAD7FSR7"/>
<sequence>MVSALCAQNVERLLAAEQHRGTGRHPAILQLRKLEILASIVNSTKLPNRESDTSVSDDKKFSVLIMSAHHNRKTYGRRKAQIHCKVASYIPTKTIEPDLYQDNKKDLYQNNKKDSDQNNKKEDEDKACNNHNSPDELGVWVDAAQLQKAIIESIPMASWKAEVYAPSFGLRRRMTGCLINVDDKNLYKLGDDDEEPFNMQTGIRAMLMMDRCNEDELELNAAHIHGIPSSYHS</sequence>
<evidence type="ECO:0000313" key="3">
    <source>
        <dbReference type="Proteomes" id="UP001221142"/>
    </source>
</evidence>